<evidence type="ECO:0000256" key="2">
    <source>
        <dbReference type="ARBA" id="ARBA00023002"/>
    </source>
</evidence>
<dbReference type="Proteomes" id="UP000517694">
    <property type="component" value="Unassembled WGS sequence"/>
</dbReference>
<dbReference type="PROSITE" id="PS00061">
    <property type="entry name" value="ADH_SHORT"/>
    <property type="match status" value="1"/>
</dbReference>
<sequence length="261" mass="26789">MAGVFQLEGKVAVVTGAASGIGKAIATTYAAAGAKVVCADLDAEGAQRVAKEVADGGGTALSHGVDVSDADQVTALVARAVEEFGALDIMCNNAGILIRRPVLDITPEEFQKVLAVNLHGVFYGCQAAARAMKRGGVIINMASAIIDRPSTERASYAASKGGVQQLTRAFAVELGGLGIRVAGIAPGWVVSGITQQDYVREDGALDEARFTDRVNDRASTSPLNRIVDAQEIAHAALYLASDAGAALTGQILRVNGGTVLV</sequence>
<dbReference type="PRINTS" id="PR00081">
    <property type="entry name" value="GDHRDH"/>
</dbReference>
<dbReference type="OrthoDB" id="286404at2"/>
<proteinExistence type="inferred from homology"/>
<evidence type="ECO:0000313" key="5">
    <source>
        <dbReference type="Proteomes" id="UP000517694"/>
    </source>
</evidence>
<accession>A0A7X1HXQ2</accession>
<evidence type="ECO:0000256" key="1">
    <source>
        <dbReference type="ARBA" id="ARBA00006484"/>
    </source>
</evidence>
<comment type="caution">
    <text evidence="4">The sequence shown here is derived from an EMBL/GenBank/DDBJ whole genome shotgun (WGS) entry which is preliminary data.</text>
</comment>
<comment type="similarity">
    <text evidence="1">Belongs to the short-chain dehydrogenases/reductases (SDR) family.</text>
</comment>
<dbReference type="SMART" id="SM00822">
    <property type="entry name" value="PKS_KR"/>
    <property type="match status" value="1"/>
</dbReference>
<reference evidence="4 5" key="1">
    <citation type="submission" date="2020-08" db="EMBL/GenBank/DDBJ databases">
        <title>Whole-Genome Sequence of French Clinical Streptomyces mexicanus Strain Q0842.</title>
        <authorList>
            <person name="Boxberger M."/>
            <person name="La Scola B."/>
        </authorList>
    </citation>
    <scope>NUCLEOTIDE SEQUENCE [LARGE SCALE GENOMIC DNA]</scope>
    <source>
        <strain evidence="4 5">Marseille-Q0842</strain>
    </source>
</reference>
<dbReference type="InterPro" id="IPR020904">
    <property type="entry name" value="Sc_DH/Rdtase_CS"/>
</dbReference>
<dbReference type="Gene3D" id="3.40.50.720">
    <property type="entry name" value="NAD(P)-binding Rossmann-like Domain"/>
    <property type="match status" value="1"/>
</dbReference>
<dbReference type="InterPro" id="IPR036291">
    <property type="entry name" value="NAD(P)-bd_dom_sf"/>
</dbReference>
<organism evidence="4 5">
    <name type="scientific">Streptomyces mexicanus</name>
    <dbReference type="NCBI Taxonomy" id="178566"/>
    <lineage>
        <taxon>Bacteria</taxon>
        <taxon>Bacillati</taxon>
        <taxon>Actinomycetota</taxon>
        <taxon>Actinomycetes</taxon>
        <taxon>Kitasatosporales</taxon>
        <taxon>Streptomycetaceae</taxon>
        <taxon>Streptomyces</taxon>
    </lineage>
</organism>
<protein>
    <submittedName>
        <fullName evidence="4">SDR family oxidoreductase</fullName>
    </submittedName>
</protein>
<dbReference type="InterPro" id="IPR057326">
    <property type="entry name" value="KR_dom"/>
</dbReference>
<dbReference type="FunFam" id="3.40.50.720:FF:000084">
    <property type="entry name" value="Short-chain dehydrogenase reductase"/>
    <property type="match status" value="1"/>
</dbReference>
<feature type="domain" description="Ketoreductase" evidence="3">
    <location>
        <begin position="10"/>
        <end position="202"/>
    </location>
</feature>
<dbReference type="SUPFAM" id="SSF51735">
    <property type="entry name" value="NAD(P)-binding Rossmann-fold domains"/>
    <property type="match status" value="1"/>
</dbReference>
<name>A0A7X1HXQ2_9ACTN</name>
<keyword evidence="2" id="KW-0560">Oxidoreductase</keyword>
<dbReference type="RefSeq" id="WP_159663433.1">
    <property type="nucleotide sequence ID" value="NZ_JACMHY010000002.1"/>
</dbReference>
<dbReference type="AlphaFoldDB" id="A0A7X1HXQ2"/>
<dbReference type="NCBIfam" id="NF005559">
    <property type="entry name" value="PRK07231.1"/>
    <property type="match status" value="1"/>
</dbReference>
<dbReference type="GO" id="GO:0016616">
    <property type="term" value="F:oxidoreductase activity, acting on the CH-OH group of donors, NAD or NADP as acceptor"/>
    <property type="evidence" value="ECO:0007669"/>
    <property type="project" value="TreeGrafter"/>
</dbReference>
<evidence type="ECO:0000259" key="3">
    <source>
        <dbReference type="SMART" id="SM00822"/>
    </source>
</evidence>
<keyword evidence="5" id="KW-1185">Reference proteome</keyword>
<dbReference type="InterPro" id="IPR002347">
    <property type="entry name" value="SDR_fam"/>
</dbReference>
<dbReference type="PANTHER" id="PTHR42760">
    <property type="entry name" value="SHORT-CHAIN DEHYDROGENASES/REDUCTASES FAMILY MEMBER"/>
    <property type="match status" value="1"/>
</dbReference>
<dbReference type="EMBL" id="JACMHY010000002">
    <property type="protein sequence ID" value="MBC2864946.1"/>
    <property type="molecule type" value="Genomic_DNA"/>
</dbReference>
<dbReference type="CDD" id="cd05233">
    <property type="entry name" value="SDR_c"/>
    <property type="match status" value="1"/>
</dbReference>
<gene>
    <name evidence="4" type="ORF">H1R13_08020</name>
</gene>
<dbReference type="PRINTS" id="PR00080">
    <property type="entry name" value="SDRFAMILY"/>
</dbReference>
<dbReference type="Pfam" id="PF13561">
    <property type="entry name" value="adh_short_C2"/>
    <property type="match status" value="1"/>
</dbReference>
<evidence type="ECO:0000313" key="4">
    <source>
        <dbReference type="EMBL" id="MBC2864946.1"/>
    </source>
</evidence>